<dbReference type="Gene3D" id="2.60.40.420">
    <property type="entry name" value="Cupredoxins - blue copper proteins"/>
    <property type="match status" value="3"/>
</dbReference>
<dbReference type="EMBL" id="AP025591">
    <property type="protein sequence ID" value="BDG01399.1"/>
    <property type="molecule type" value="Genomic_DNA"/>
</dbReference>
<name>A0ABM7WPL2_9BACT</name>
<dbReference type="CDD" id="cd00063">
    <property type="entry name" value="FN3"/>
    <property type="match status" value="1"/>
</dbReference>
<dbReference type="SUPFAM" id="SSF49265">
    <property type="entry name" value="Fibronectin type III"/>
    <property type="match status" value="1"/>
</dbReference>
<evidence type="ECO:0000256" key="1">
    <source>
        <dbReference type="SAM" id="SignalP"/>
    </source>
</evidence>
<dbReference type="InterPro" id="IPR003961">
    <property type="entry name" value="FN3_dom"/>
</dbReference>
<sequence length="1267" mass="129961">MNWRRSLARRATLIAVALACAVGSARAQSTMPAPDYFGAANWANSPPIHKFVNTLPGLCGISPWGTGGANELGQCIPVATPDTSSYPGSDYYQIGLTEYARQLHADLPATRLRGYVQLDASGNAPPGANQYLGPLILATRDRPVRIRFRNLLPTGSAGDLFIPTDTTYMGAGDGPLCADGTPATPTSTCVRARYTQNRATLHLHGGNTPWISDGTPHQWTAPAGESTFYKKGVSARDVPDMPATGDGEQTYYWTNQQSGRLMFYHDHAYGLTRLNVYSGEAAGYLLVDPAQESALAAATVPGTITGAPDYAHLVPLVIQDKTFVPDATTLAATDPTWDATKYGALGSLWFPHVYVPNQNPYDASGANPVGRWDYGPWFWPPQNPATLLSPPVSCTSTAYPGQSITCPGTPNPSGTPEAFMDTMLVNGTAYPSVQLEPAAYRFQILSAGNDRTLNLGLYYAATAAGVVCKGGAVADLGTCTEVSMVPAVPPTSTSALPACATPTATSGAGLALADTTGGAPVNGTGLPAGCWPSTWPTDGRDGGVPDPTTAGPAIVQLGTEGGLLPAPVVIPSTPVGYEYNRRSITVLNIFFHGLLIGPAERADVVVDLSSVPAGSALILYNDAPAPVPAFDTRFDYYTGDPDQTSTGGAPTTQPGLGPNTRTVMQIQVNGTSTNAMPFSLAALQAAQPAAFVATQDKIIVPETAYPAANGGASADGYVRIQDTSISYWNGGPVPGLTLTSGGSGYSTAPAVTISGGGGTGATATATLAVRPVASLALTTGGSGYTSAPLVTLTGGGGTGATATATLTGTTVASVAVTSGGSGYTSAPAVTLSGGGGSGATAVATLKAKSVSTITITNKGTGYTSAPVVIITGGGGAGAAATAALTPTSVGALTVTNGGSGYSSAPTVAFSRGGGTGAAATATLAPAAVAGVTLTSGGTGYTSAPTVTFTGDGTGAAATANTPTFAILPKTIQELFTLDYGRMNATLGVELPFTNFLTQTTIPYGFVDPPTEIFKDGETQFWKITHNGVDTHFLHFHLFTVQVLNRVGWDGAVKPPDANELSWKDTVRMNPLEDIVVALHPVKQTLPWQLPNSVRPLDVTQPVGTTSTMAFTNVDPSNQPAAVVNDTTNFGYEYVWHCHILGHEENDMMRAMAFVVPPAAPSAAAATVTGTSKSQKVVVTWADNSANETGFTVQRAPAATGPWTSVGSVAPDVTTFTDATVAKRTTYWYRVVANDVVGYTRAYASPASGYPNVAADSAPSPAVSVVTQ</sequence>
<feature type="signal peptide" evidence="1">
    <location>
        <begin position="1"/>
        <end position="27"/>
    </location>
</feature>
<dbReference type="PANTHER" id="PTHR48267">
    <property type="entry name" value="CUPREDOXIN SUPERFAMILY PROTEIN"/>
    <property type="match status" value="1"/>
</dbReference>
<evidence type="ECO:0000313" key="3">
    <source>
        <dbReference type="EMBL" id="BDG01399.1"/>
    </source>
</evidence>
<dbReference type="CDD" id="cd13844">
    <property type="entry name" value="CuRO_1_BOD_CotA_like"/>
    <property type="match status" value="1"/>
</dbReference>
<organism evidence="3 4">
    <name type="scientific">Anaeromyxobacter oryzae</name>
    <dbReference type="NCBI Taxonomy" id="2918170"/>
    <lineage>
        <taxon>Bacteria</taxon>
        <taxon>Pseudomonadati</taxon>
        <taxon>Myxococcota</taxon>
        <taxon>Myxococcia</taxon>
        <taxon>Myxococcales</taxon>
        <taxon>Cystobacterineae</taxon>
        <taxon>Anaeromyxobacteraceae</taxon>
        <taxon>Anaeromyxobacter</taxon>
    </lineage>
</organism>
<dbReference type="PANTHER" id="PTHR48267:SF1">
    <property type="entry name" value="BILIRUBIN OXIDASE"/>
    <property type="match status" value="1"/>
</dbReference>
<dbReference type="InterPro" id="IPR036116">
    <property type="entry name" value="FN3_sf"/>
</dbReference>
<gene>
    <name evidence="3" type="ORF">AMOR_03950</name>
</gene>
<reference evidence="4" key="1">
    <citation type="journal article" date="2022" name="Int. J. Syst. Evol. Microbiol.">
        <title>Anaeromyxobacter oryzae sp. nov., Anaeromyxobacter diazotrophicus sp. nov. and Anaeromyxobacter paludicola sp. nov., isolated from paddy soils.</title>
        <authorList>
            <person name="Itoh H."/>
            <person name="Xu Z."/>
            <person name="Mise K."/>
            <person name="Masuda Y."/>
            <person name="Ushijima N."/>
            <person name="Hayakawa C."/>
            <person name="Shiratori Y."/>
            <person name="Senoo K."/>
        </authorList>
    </citation>
    <scope>NUCLEOTIDE SEQUENCE [LARGE SCALE GENOMIC DNA]</scope>
    <source>
        <strain evidence="4">Red232</strain>
    </source>
</reference>
<feature type="domain" description="Fibronectin type-III" evidence="2">
    <location>
        <begin position="1156"/>
        <end position="1255"/>
    </location>
</feature>
<dbReference type="InterPro" id="IPR008972">
    <property type="entry name" value="Cupredoxin"/>
</dbReference>
<dbReference type="PROSITE" id="PS50853">
    <property type="entry name" value="FN3"/>
    <property type="match status" value="1"/>
</dbReference>
<evidence type="ECO:0000313" key="4">
    <source>
        <dbReference type="Proteomes" id="UP001162891"/>
    </source>
</evidence>
<dbReference type="RefSeq" id="WP_248357897.1">
    <property type="nucleotide sequence ID" value="NZ_AP025591.1"/>
</dbReference>
<dbReference type="Proteomes" id="UP001162891">
    <property type="component" value="Chromosome"/>
</dbReference>
<keyword evidence="1" id="KW-0732">Signal</keyword>
<keyword evidence="4" id="KW-1185">Reference proteome</keyword>
<accession>A0ABM7WPL2</accession>
<dbReference type="Gene3D" id="2.60.40.10">
    <property type="entry name" value="Immunoglobulins"/>
    <property type="match status" value="1"/>
</dbReference>
<dbReference type="SUPFAM" id="SSF49503">
    <property type="entry name" value="Cupredoxins"/>
    <property type="match status" value="3"/>
</dbReference>
<feature type="chain" id="PRO_5047320115" description="Fibronectin type-III domain-containing protein" evidence="1">
    <location>
        <begin position="28"/>
        <end position="1267"/>
    </location>
</feature>
<dbReference type="InterPro" id="IPR013783">
    <property type="entry name" value="Ig-like_fold"/>
</dbReference>
<evidence type="ECO:0000259" key="2">
    <source>
        <dbReference type="PROSITE" id="PS50853"/>
    </source>
</evidence>
<proteinExistence type="predicted"/>
<dbReference type="InterPro" id="IPR045087">
    <property type="entry name" value="Cu-oxidase_fam"/>
</dbReference>
<protein>
    <recommendedName>
        <fullName evidence="2">Fibronectin type-III domain-containing protein</fullName>
    </recommendedName>
</protein>